<comment type="caution">
    <text evidence="2">The sequence shown here is derived from an EMBL/GenBank/DDBJ whole genome shotgun (WGS) entry which is preliminary data.</text>
</comment>
<keyword evidence="1" id="KW-0175">Coiled coil</keyword>
<gene>
    <name evidence="2" type="ORF">CR164_11285</name>
</gene>
<keyword evidence="3" id="KW-1185">Reference proteome</keyword>
<dbReference type="RefSeq" id="WP_110024104.1">
    <property type="nucleotide sequence ID" value="NZ_PDNZ01000008.1"/>
</dbReference>
<name>A0A317T775_9CHLB</name>
<evidence type="ECO:0000256" key="1">
    <source>
        <dbReference type="SAM" id="Coils"/>
    </source>
</evidence>
<sequence>MGATNQEKEVLLSRLVEIDDEIGNLERELDEAKTIETNPAEKDKAHDVIEKEVLNKENEKLRIQVLVGQEQTREDLTKARELARSKSLKTESEAILQNAKLTTRGGCGGGVCLTGCTTCYMCVKEQLVGNVPLL</sequence>
<organism evidence="2 3">
    <name type="scientific">Prosthecochloris marina</name>
    <dbReference type="NCBI Taxonomy" id="2017681"/>
    <lineage>
        <taxon>Bacteria</taxon>
        <taxon>Pseudomonadati</taxon>
        <taxon>Chlorobiota</taxon>
        <taxon>Chlorobiia</taxon>
        <taxon>Chlorobiales</taxon>
        <taxon>Chlorobiaceae</taxon>
        <taxon>Prosthecochloris</taxon>
    </lineage>
</organism>
<dbReference type="EMBL" id="PDNZ01000008">
    <property type="protein sequence ID" value="PWW81316.1"/>
    <property type="molecule type" value="Genomic_DNA"/>
</dbReference>
<dbReference type="Proteomes" id="UP000246278">
    <property type="component" value="Unassembled WGS sequence"/>
</dbReference>
<evidence type="ECO:0000313" key="2">
    <source>
        <dbReference type="EMBL" id="PWW81316.1"/>
    </source>
</evidence>
<dbReference type="OrthoDB" id="9843854at2"/>
<dbReference type="AlphaFoldDB" id="A0A317T775"/>
<evidence type="ECO:0000313" key="3">
    <source>
        <dbReference type="Proteomes" id="UP000246278"/>
    </source>
</evidence>
<accession>A0A317T775</accession>
<feature type="coiled-coil region" evidence="1">
    <location>
        <begin position="8"/>
        <end position="35"/>
    </location>
</feature>
<protein>
    <submittedName>
        <fullName evidence="2">Uncharacterized protein</fullName>
    </submittedName>
</protein>
<reference evidence="3" key="1">
    <citation type="submission" date="2017-10" db="EMBL/GenBank/DDBJ databases">
        <authorList>
            <person name="Gaisin V.A."/>
            <person name="Rysina M.S."/>
            <person name="Grouzdev D.S."/>
        </authorList>
    </citation>
    <scope>NUCLEOTIDE SEQUENCE [LARGE SCALE GENOMIC DNA]</scope>
    <source>
        <strain evidence="3">V1</strain>
    </source>
</reference>
<proteinExistence type="predicted"/>